<dbReference type="SUPFAM" id="SSF54495">
    <property type="entry name" value="UBC-like"/>
    <property type="match status" value="1"/>
</dbReference>
<dbReference type="GeneID" id="37031149"/>
<dbReference type="PANTHER" id="PTHR23306:SF3">
    <property type="entry name" value="TUMOR SUPPRESSOR PROTEIN 101"/>
    <property type="match status" value="1"/>
</dbReference>
<evidence type="ECO:0000256" key="6">
    <source>
        <dbReference type="ARBA" id="ARBA00023054"/>
    </source>
</evidence>
<keyword evidence="4" id="KW-0967">Endosome</keyword>
<dbReference type="CDD" id="cd11685">
    <property type="entry name" value="UEV_TSG101-like"/>
    <property type="match status" value="1"/>
</dbReference>
<dbReference type="STRING" id="1569628.A0A316UMD3"/>
<evidence type="ECO:0000256" key="2">
    <source>
        <dbReference type="ARBA" id="ARBA00009594"/>
    </source>
</evidence>
<organism evidence="9 10">
    <name type="scientific">Jaminaea rosea</name>
    <dbReference type="NCBI Taxonomy" id="1569628"/>
    <lineage>
        <taxon>Eukaryota</taxon>
        <taxon>Fungi</taxon>
        <taxon>Dikarya</taxon>
        <taxon>Basidiomycota</taxon>
        <taxon>Ustilaginomycotina</taxon>
        <taxon>Exobasidiomycetes</taxon>
        <taxon>Microstromatales</taxon>
        <taxon>Microstromatales incertae sedis</taxon>
        <taxon>Jaminaea</taxon>
    </lineage>
</organism>
<dbReference type="InterPro" id="IPR052070">
    <property type="entry name" value="ESCRT-I_UEV_domain"/>
</dbReference>
<evidence type="ECO:0000256" key="1">
    <source>
        <dbReference type="ARBA" id="ARBA00004177"/>
    </source>
</evidence>
<dbReference type="PROSITE" id="PS51322">
    <property type="entry name" value="UEV"/>
    <property type="match status" value="1"/>
</dbReference>
<feature type="compositionally biased region" description="Low complexity" evidence="7">
    <location>
        <begin position="379"/>
        <end position="388"/>
    </location>
</feature>
<dbReference type="Gene3D" id="3.10.110.10">
    <property type="entry name" value="Ubiquitin Conjugating Enzyme"/>
    <property type="match status" value="1"/>
</dbReference>
<dbReference type="InterPro" id="IPR008883">
    <property type="entry name" value="UEV_N"/>
</dbReference>
<dbReference type="OrthoDB" id="306304at2759"/>
<dbReference type="Pfam" id="PF09454">
    <property type="entry name" value="Vps23_core"/>
    <property type="match status" value="1"/>
</dbReference>
<gene>
    <name evidence="9" type="ORF">BDZ90DRAFT_280956</name>
</gene>
<keyword evidence="10" id="KW-1185">Reference proteome</keyword>
<feature type="compositionally biased region" description="Basic and acidic residues" evidence="7">
    <location>
        <begin position="559"/>
        <end position="572"/>
    </location>
</feature>
<name>A0A316UMD3_9BASI</name>
<reference evidence="9 10" key="1">
    <citation type="journal article" date="2018" name="Mol. Biol. Evol.">
        <title>Broad Genomic Sampling Reveals a Smut Pathogenic Ancestry of the Fungal Clade Ustilaginomycotina.</title>
        <authorList>
            <person name="Kijpornyongpan T."/>
            <person name="Mondo S.J."/>
            <person name="Barry K."/>
            <person name="Sandor L."/>
            <person name="Lee J."/>
            <person name="Lipzen A."/>
            <person name="Pangilinan J."/>
            <person name="LaButti K."/>
            <person name="Hainaut M."/>
            <person name="Henrissat B."/>
            <person name="Grigoriev I.V."/>
            <person name="Spatafora J.W."/>
            <person name="Aime M.C."/>
        </authorList>
    </citation>
    <scope>NUCLEOTIDE SEQUENCE [LARGE SCALE GENOMIC DNA]</scope>
    <source>
        <strain evidence="9 10">MCA 5214</strain>
    </source>
</reference>
<comment type="subcellular location">
    <subcellularLocation>
        <location evidence="1">Endosome</location>
    </subcellularLocation>
</comment>
<keyword evidence="6" id="KW-0175">Coiled coil</keyword>
<dbReference type="Pfam" id="PF05743">
    <property type="entry name" value="UEV"/>
    <property type="match status" value="1"/>
</dbReference>
<dbReference type="InterPro" id="IPR037202">
    <property type="entry name" value="ESCRT_assembly_dom"/>
</dbReference>
<accession>A0A316UMD3</accession>
<keyword evidence="3" id="KW-0813">Transport</keyword>
<feature type="compositionally biased region" description="Low complexity" evidence="7">
    <location>
        <begin position="409"/>
        <end position="425"/>
    </location>
</feature>
<feature type="compositionally biased region" description="Polar residues" evidence="7">
    <location>
        <begin position="242"/>
        <end position="253"/>
    </location>
</feature>
<dbReference type="GO" id="GO:0000813">
    <property type="term" value="C:ESCRT I complex"/>
    <property type="evidence" value="ECO:0007669"/>
    <property type="project" value="TreeGrafter"/>
</dbReference>
<feature type="compositionally biased region" description="Low complexity" evidence="7">
    <location>
        <begin position="460"/>
        <end position="470"/>
    </location>
</feature>
<dbReference type="SUPFAM" id="SSF140111">
    <property type="entry name" value="Endosomal sorting complex assembly domain"/>
    <property type="match status" value="1"/>
</dbReference>
<dbReference type="AlphaFoldDB" id="A0A316UMD3"/>
<dbReference type="InterPro" id="IPR017916">
    <property type="entry name" value="SB_dom"/>
</dbReference>
<sequence length="655" mass="69532">MDRRVIHDWLRSILTPYADSQRTFADVTSLLDGYPSLSPRTDLYISNVGQSSLLLQLHGTLPIQYRNATYNIPVQLWVTRAYPREPPIGFVTPTSTMLVRKTGDVELDGGIETEYAKQWGRKWETKNLVAYVQAAQEAFSQQPPVYAKPATSAAAAAPASTPPPARSATEPKSSSAKAAPAPAPASSSSPAPAASTPGGGGKPPPPLPGQASRAATTPPGQSPREGSAVPPLRPPKPGQAEHSFSSPLQSPRVVSTPGPFHPTQPLAPREQHQYGNHGGAGGAYHPQRAFTVDVNSGAGGYSPQRYAAQQPLPQSPALHQQQQGGWQPPTQGHGYGQGDHAHTEQQQYQQQHQGPQRRFSAHHGDSGPAHYYQQQDAVGSSSSGHHSYGPPPHSNGYASPAPRPPPPAAEYAAGPGAGQAPAPVLTAPPPPAKPRDLLAEDDDEGASNSGPRSNGGGPPGSSVSSAATSGPAPPLPPNPHLQSLHAQLHHHLTSRVHGIHSHFQQKNDSLRLLSSDLDSAPDRIKDEVARLEVVRDLCRVAAEKWEGALGEARSQTAELARRTREREQDDGSERDLILADSIVGSQLMSLISQDMALTDVLYHLARAQEVHASVPGAVLGDLERYLKWVRNLAREQFLKRGLGGKIVGGLEMGGG</sequence>
<feature type="domain" description="UEV" evidence="8">
    <location>
        <begin position="4"/>
        <end position="149"/>
    </location>
</feature>
<evidence type="ECO:0000256" key="5">
    <source>
        <dbReference type="ARBA" id="ARBA00022927"/>
    </source>
</evidence>
<evidence type="ECO:0000256" key="7">
    <source>
        <dbReference type="SAM" id="MobiDB-lite"/>
    </source>
</evidence>
<feature type="compositionally biased region" description="Low complexity" evidence="7">
    <location>
        <begin position="319"/>
        <end position="332"/>
    </location>
</feature>
<dbReference type="PANTHER" id="PTHR23306">
    <property type="entry name" value="TUMOR SUSCEPTIBILITY GENE 101 PROTEIN-RELATED"/>
    <property type="match status" value="1"/>
</dbReference>
<keyword evidence="5" id="KW-0653">Protein transport</keyword>
<dbReference type="GO" id="GO:0043162">
    <property type="term" value="P:ubiquitin-dependent protein catabolic process via the multivesicular body sorting pathway"/>
    <property type="evidence" value="ECO:0007669"/>
    <property type="project" value="UniProtKB-ARBA"/>
</dbReference>
<protein>
    <submittedName>
        <fullName evidence="9">UEV-domain-containing protein</fullName>
    </submittedName>
</protein>
<feature type="compositionally biased region" description="Low complexity" evidence="7">
    <location>
        <begin position="345"/>
        <end position="356"/>
    </location>
</feature>
<evidence type="ECO:0000259" key="8">
    <source>
        <dbReference type="PROSITE" id="PS51322"/>
    </source>
</evidence>
<evidence type="ECO:0000256" key="3">
    <source>
        <dbReference type="ARBA" id="ARBA00022448"/>
    </source>
</evidence>
<dbReference type="GO" id="GO:0072666">
    <property type="term" value="P:establishment of protein localization to vacuole"/>
    <property type="evidence" value="ECO:0007669"/>
    <property type="project" value="UniProtKB-ARBA"/>
</dbReference>
<dbReference type="RefSeq" id="XP_025360590.1">
    <property type="nucleotide sequence ID" value="XM_025509326.1"/>
</dbReference>
<dbReference type="Gene3D" id="6.10.140.820">
    <property type="match status" value="1"/>
</dbReference>
<dbReference type="InterPro" id="IPR016135">
    <property type="entry name" value="UBQ-conjugating_enzyme/RWD"/>
</dbReference>
<proteinExistence type="inferred from homology"/>
<dbReference type="EMBL" id="KZ819673">
    <property type="protein sequence ID" value="PWN25978.1"/>
    <property type="molecule type" value="Genomic_DNA"/>
</dbReference>
<feature type="region of interest" description="Disordered" evidence="7">
    <location>
        <begin position="156"/>
        <end position="482"/>
    </location>
</feature>
<comment type="similarity">
    <text evidence="2">Belongs to the ubiquitin-conjugating enzyme family. UEV subfamily.</text>
</comment>
<feature type="region of interest" description="Disordered" evidence="7">
    <location>
        <begin position="551"/>
        <end position="572"/>
    </location>
</feature>
<evidence type="ECO:0000313" key="9">
    <source>
        <dbReference type="EMBL" id="PWN25978.1"/>
    </source>
</evidence>
<feature type="compositionally biased region" description="Low complexity" evidence="7">
    <location>
        <begin position="166"/>
        <end position="196"/>
    </location>
</feature>
<dbReference type="GO" id="GO:0043130">
    <property type="term" value="F:ubiquitin binding"/>
    <property type="evidence" value="ECO:0007669"/>
    <property type="project" value="TreeGrafter"/>
</dbReference>
<evidence type="ECO:0000256" key="4">
    <source>
        <dbReference type="ARBA" id="ARBA00022753"/>
    </source>
</evidence>
<evidence type="ECO:0000313" key="10">
    <source>
        <dbReference type="Proteomes" id="UP000245884"/>
    </source>
</evidence>
<dbReference type="Proteomes" id="UP000245884">
    <property type="component" value="Unassembled WGS sequence"/>
</dbReference>
<dbReference type="GO" id="GO:0006886">
    <property type="term" value="P:intracellular protein transport"/>
    <property type="evidence" value="ECO:0007669"/>
    <property type="project" value="UniProtKB-ARBA"/>
</dbReference>